<dbReference type="PRINTS" id="PR00038">
    <property type="entry name" value="HTHLUXR"/>
</dbReference>
<dbReference type="InterPro" id="IPR051015">
    <property type="entry name" value="EvgA-like"/>
</dbReference>
<dbReference type="GO" id="GO:0003677">
    <property type="term" value="F:DNA binding"/>
    <property type="evidence" value="ECO:0007669"/>
    <property type="project" value="UniProtKB-KW"/>
</dbReference>
<comment type="caution">
    <text evidence="6">The sequence shown here is derived from an EMBL/GenBank/DDBJ whole genome shotgun (WGS) entry which is preliminary data.</text>
</comment>
<sequence>MARAIIADDHPIFRAAIKQALGETLESEVLEASSFTQLESLLKQNPQLELVFLDLSMPGNEGLTSLTLLRSQFPDVLVVIVSANENAHIIRQAMALGASAYIPKSVPLPEWAAAVETVLAGDNWLPEGLVDLTETDQEVVNFARSLESLTPQQLKVLKAIADGRLNKQIAFDLGVQETTIKQHVSAILRKLHCVNRTQAGILFRQMLSASDTLE</sequence>
<dbReference type="STRING" id="314276.OS145_04488"/>
<dbReference type="InterPro" id="IPR016032">
    <property type="entry name" value="Sig_transdc_resp-reg_C-effctor"/>
</dbReference>
<feature type="modified residue" description="4-aspartylphosphate" evidence="3">
    <location>
        <position position="54"/>
    </location>
</feature>
<dbReference type="Gene3D" id="3.40.50.2300">
    <property type="match status" value="1"/>
</dbReference>
<dbReference type="PANTHER" id="PTHR45566">
    <property type="entry name" value="HTH-TYPE TRANSCRIPTIONAL REGULATOR YHJB-RELATED"/>
    <property type="match status" value="1"/>
</dbReference>
<feature type="domain" description="HTH luxR-type" evidence="4">
    <location>
        <begin position="142"/>
        <end position="207"/>
    </location>
</feature>
<evidence type="ECO:0000256" key="2">
    <source>
        <dbReference type="ARBA" id="ARBA00023125"/>
    </source>
</evidence>
<dbReference type="InterPro" id="IPR058245">
    <property type="entry name" value="NreC/VraR/RcsB-like_REC"/>
</dbReference>
<dbReference type="EMBL" id="DMUP01000023">
    <property type="protein sequence ID" value="HAR55355.1"/>
    <property type="molecule type" value="Genomic_DNA"/>
</dbReference>
<dbReference type="PROSITE" id="PS50110">
    <property type="entry name" value="RESPONSE_REGULATORY"/>
    <property type="match status" value="1"/>
</dbReference>
<dbReference type="GO" id="GO:0000160">
    <property type="term" value="P:phosphorelay signal transduction system"/>
    <property type="evidence" value="ECO:0007669"/>
    <property type="project" value="InterPro"/>
</dbReference>
<feature type="domain" description="Response regulatory" evidence="5">
    <location>
        <begin position="3"/>
        <end position="119"/>
    </location>
</feature>
<evidence type="ECO:0000259" key="5">
    <source>
        <dbReference type="PROSITE" id="PS50110"/>
    </source>
</evidence>
<evidence type="ECO:0000256" key="3">
    <source>
        <dbReference type="PROSITE-ProRule" id="PRU00169"/>
    </source>
</evidence>
<evidence type="ECO:0000313" key="6">
    <source>
        <dbReference type="EMBL" id="HAR55355.1"/>
    </source>
</evidence>
<name>A0A348WLE3_9GAMM</name>
<keyword evidence="1 3" id="KW-0597">Phosphoprotein</keyword>
<proteinExistence type="predicted"/>
<evidence type="ECO:0000313" key="7">
    <source>
        <dbReference type="Proteomes" id="UP000262878"/>
    </source>
</evidence>
<dbReference type="Proteomes" id="UP000262878">
    <property type="component" value="Unassembled WGS sequence"/>
</dbReference>
<accession>A0A348WLE3</accession>
<dbReference type="Pfam" id="PF00196">
    <property type="entry name" value="GerE"/>
    <property type="match status" value="1"/>
</dbReference>
<dbReference type="GO" id="GO:0006355">
    <property type="term" value="P:regulation of DNA-templated transcription"/>
    <property type="evidence" value="ECO:0007669"/>
    <property type="project" value="InterPro"/>
</dbReference>
<dbReference type="PROSITE" id="PS50043">
    <property type="entry name" value="HTH_LUXR_2"/>
    <property type="match status" value="1"/>
</dbReference>
<dbReference type="CDD" id="cd17535">
    <property type="entry name" value="REC_NarL-like"/>
    <property type="match status" value="1"/>
</dbReference>
<reference evidence="6 7" key="1">
    <citation type="journal article" date="2018" name="Nat. Biotechnol.">
        <title>A standardized bacterial taxonomy based on genome phylogeny substantially revises the tree of life.</title>
        <authorList>
            <person name="Parks D.H."/>
            <person name="Chuvochina M."/>
            <person name="Waite D.W."/>
            <person name="Rinke C."/>
            <person name="Skarshewski A."/>
            <person name="Chaumeil P.A."/>
            <person name="Hugenholtz P."/>
        </authorList>
    </citation>
    <scope>NUCLEOTIDE SEQUENCE [LARGE SCALE GENOMIC DNA]</scope>
    <source>
        <strain evidence="6">UBA9360</strain>
    </source>
</reference>
<dbReference type="InterPro" id="IPR000792">
    <property type="entry name" value="Tscrpt_reg_LuxR_C"/>
</dbReference>
<dbReference type="SUPFAM" id="SSF46894">
    <property type="entry name" value="C-terminal effector domain of the bipartite response regulators"/>
    <property type="match status" value="1"/>
</dbReference>
<organism evidence="6 7">
    <name type="scientific">Idiomarina baltica</name>
    <dbReference type="NCBI Taxonomy" id="190892"/>
    <lineage>
        <taxon>Bacteria</taxon>
        <taxon>Pseudomonadati</taxon>
        <taxon>Pseudomonadota</taxon>
        <taxon>Gammaproteobacteria</taxon>
        <taxon>Alteromonadales</taxon>
        <taxon>Idiomarinaceae</taxon>
        <taxon>Idiomarina</taxon>
    </lineage>
</organism>
<dbReference type="InterPro" id="IPR001789">
    <property type="entry name" value="Sig_transdc_resp-reg_receiver"/>
</dbReference>
<gene>
    <name evidence="6" type="ORF">DCR58_01075</name>
</gene>
<dbReference type="PROSITE" id="PS00622">
    <property type="entry name" value="HTH_LUXR_1"/>
    <property type="match status" value="1"/>
</dbReference>
<protein>
    <submittedName>
        <fullName evidence="6">DNA-binding response regulator</fullName>
    </submittedName>
</protein>
<dbReference type="InterPro" id="IPR011006">
    <property type="entry name" value="CheY-like_superfamily"/>
</dbReference>
<dbReference type="SMART" id="SM00448">
    <property type="entry name" value="REC"/>
    <property type="match status" value="1"/>
</dbReference>
<keyword evidence="2 6" id="KW-0238">DNA-binding</keyword>
<dbReference type="AlphaFoldDB" id="A0A348WLE3"/>
<dbReference type="CDD" id="cd06170">
    <property type="entry name" value="LuxR_C_like"/>
    <property type="match status" value="1"/>
</dbReference>
<dbReference type="PANTHER" id="PTHR45566:SF1">
    <property type="entry name" value="HTH-TYPE TRANSCRIPTIONAL REGULATOR YHJB-RELATED"/>
    <property type="match status" value="1"/>
</dbReference>
<dbReference type="RefSeq" id="WP_006956378.1">
    <property type="nucleotide sequence ID" value="NZ_DAIRLQ010000002.1"/>
</dbReference>
<dbReference type="Pfam" id="PF00072">
    <property type="entry name" value="Response_reg"/>
    <property type="match status" value="1"/>
</dbReference>
<dbReference type="SUPFAM" id="SSF52172">
    <property type="entry name" value="CheY-like"/>
    <property type="match status" value="1"/>
</dbReference>
<evidence type="ECO:0000256" key="1">
    <source>
        <dbReference type="ARBA" id="ARBA00022553"/>
    </source>
</evidence>
<evidence type="ECO:0000259" key="4">
    <source>
        <dbReference type="PROSITE" id="PS50043"/>
    </source>
</evidence>
<dbReference type="SMART" id="SM00421">
    <property type="entry name" value="HTH_LUXR"/>
    <property type="match status" value="1"/>
</dbReference>